<dbReference type="PANTHER" id="PTHR34699">
    <property type="match status" value="1"/>
</dbReference>
<sequence length="186" mass="20066">MLECHSDKPITLIVGSKNPVKINAAKAALATYFPDRDIICQGVDAPSGVADQPLGEAQTLLGAHNRIRYCQAHYQGDYYMAMEGGAAQFDYGAATFAFVVIAHGDEHSVGRSCNLPLPKHLYQKLEQGQELGDVMDAAFATKNIKQQGGAIGLLTQGHATRQSSYQQALLLAMAPFNHSELFASTR</sequence>
<accession>A0A0F4PTH4</accession>
<keyword evidence="4 11" id="KW-0378">Hydrolase</keyword>
<evidence type="ECO:0000256" key="6">
    <source>
        <dbReference type="ARBA" id="ARBA00023080"/>
    </source>
</evidence>
<reference evidence="13 14" key="1">
    <citation type="journal article" date="2015" name="BMC Genomics">
        <title>Genome mining reveals unlocked bioactive potential of marine Gram-negative bacteria.</title>
        <authorList>
            <person name="Machado H."/>
            <person name="Sonnenschein E.C."/>
            <person name="Melchiorsen J."/>
            <person name="Gram L."/>
        </authorList>
    </citation>
    <scope>NUCLEOTIDE SEQUENCE [LARGE SCALE GENOMIC DNA]</scope>
    <source>
        <strain evidence="13 14">S3137</strain>
    </source>
</reference>
<comment type="cofactor">
    <cofactor evidence="11">
        <name>Mg(2+)</name>
        <dbReference type="ChEBI" id="CHEBI:18420"/>
    </cofactor>
    <cofactor evidence="11">
        <name>Mn(2+)</name>
        <dbReference type="ChEBI" id="CHEBI:29035"/>
    </cofactor>
    <text evidence="11">Binds 1 divalent metal cation per subunit; can use either Mg(2+) or Mn(2+).</text>
</comment>
<dbReference type="Pfam" id="PF01931">
    <property type="entry name" value="NTPase_I-T"/>
    <property type="match status" value="1"/>
</dbReference>
<dbReference type="OrthoDB" id="6334099at2"/>
<dbReference type="SUPFAM" id="SSF52972">
    <property type="entry name" value="ITPase-like"/>
    <property type="match status" value="1"/>
</dbReference>
<dbReference type="Proteomes" id="UP000033664">
    <property type="component" value="Unassembled WGS sequence"/>
</dbReference>
<evidence type="ECO:0000256" key="1">
    <source>
        <dbReference type="ARBA" id="ARBA00001936"/>
    </source>
</evidence>
<dbReference type="AlphaFoldDB" id="A0A0F4PTH4"/>
<keyword evidence="7 11" id="KW-0464">Manganese</keyword>
<comment type="catalytic activity">
    <reaction evidence="8 11">
        <text>ITP + H2O = IDP + phosphate + H(+)</text>
        <dbReference type="Rhea" id="RHEA:28330"/>
        <dbReference type="ChEBI" id="CHEBI:15377"/>
        <dbReference type="ChEBI" id="CHEBI:15378"/>
        <dbReference type="ChEBI" id="CHEBI:43474"/>
        <dbReference type="ChEBI" id="CHEBI:58280"/>
        <dbReference type="ChEBI" id="CHEBI:61402"/>
        <dbReference type="EC" id="3.6.1.73"/>
    </reaction>
</comment>
<comment type="cofactor">
    <cofactor evidence="1">
        <name>Mn(2+)</name>
        <dbReference type="ChEBI" id="CHEBI:29035"/>
    </cofactor>
</comment>
<dbReference type="InterPro" id="IPR029001">
    <property type="entry name" value="ITPase-like_fam"/>
</dbReference>
<dbReference type="RefSeq" id="WP_045980413.1">
    <property type="nucleotide sequence ID" value="NZ_JXXY01000018.1"/>
</dbReference>
<evidence type="ECO:0000256" key="2">
    <source>
        <dbReference type="ARBA" id="ARBA00022723"/>
    </source>
</evidence>
<keyword evidence="3 11" id="KW-0547">Nucleotide-binding</keyword>
<protein>
    <recommendedName>
        <fullName evidence="11">Inosine/xanthosine triphosphatase</fullName>
        <shortName evidence="11">ITPase/XTPase</shortName>
        <ecNumber evidence="11">3.6.1.73</ecNumber>
    </recommendedName>
    <alternativeName>
        <fullName evidence="11">Non-canonical purine NTP phosphatase</fullName>
    </alternativeName>
    <alternativeName>
        <fullName evidence="11">Non-standard purine NTP phosphatase</fullName>
    </alternativeName>
    <alternativeName>
        <fullName evidence="11">Nucleoside-triphosphate phosphatase</fullName>
        <shortName evidence="11">NTPase</shortName>
    </alternativeName>
</protein>
<evidence type="ECO:0000256" key="8">
    <source>
        <dbReference type="ARBA" id="ARBA00048174"/>
    </source>
</evidence>
<comment type="catalytic activity">
    <reaction evidence="9 11">
        <text>XTP + H2O = XDP + phosphate + H(+)</text>
        <dbReference type="Rhea" id="RHEA:28406"/>
        <dbReference type="ChEBI" id="CHEBI:15377"/>
        <dbReference type="ChEBI" id="CHEBI:15378"/>
        <dbReference type="ChEBI" id="CHEBI:43474"/>
        <dbReference type="ChEBI" id="CHEBI:59884"/>
        <dbReference type="ChEBI" id="CHEBI:61314"/>
        <dbReference type="EC" id="3.6.1.73"/>
    </reaction>
</comment>
<comment type="similarity">
    <text evidence="10 11">Belongs to the YjjX NTPase family.</text>
</comment>
<feature type="domain" description="Non-canonical purine NTP phosphatase/PRRC1" evidence="12">
    <location>
        <begin position="15"/>
        <end position="176"/>
    </location>
</feature>
<organism evidence="13 14">
    <name type="scientific">Pseudoalteromonas ruthenica</name>
    <dbReference type="NCBI Taxonomy" id="151081"/>
    <lineage>
        <taxon>Bacteria</taxon>
        <taxon>Pseudomonadati</taxon>
        <taxon>Pseudomonadota</taxon>
        <taxon>Gammaproteobacteria</taxon>
        <taxon>Alteromonadales</taxon>
        <taxon>Pseudoalteromonadaceae</taxon>
        <taxon>Pseudoalteromonas</taxon>
    </lineage>
</organism>
<evidence type="ECO:0000256" key="9">
    <source>
        <dbReference type="ARBA" id="ARBA00048781"/>
    </source>
</evidence>
<dbReference type="GO" id="GO:0103023">
    <property type="term" value="F:ITPase activity"/>
    <property type="evidence" value="ECO:0007669"/>
    <property type="project" value="UniProtKB-EC"/>
</dbReference>
<dbReference type="EMBL" id="JXXZ01000010">
    <property type="protein sequence ID" value="KJY98732.1"/>
    <property type="molecule type" value="Genomic_DNA"/>
</dbReference>
<comment type="subunit">
    <text evidence="11">Homodimer.</text>
</comment>
<dbReference type="InterPro" id="IPR050299">
    <property type="entry name" value="YjjX_NTPase"/>
</dbReference>
<dbReference type="GO" id="GO:0009117">
    <property type="term" value="P:nucleotide metabolic process"/>
    <property type="evidence" value="ECO:0007669"/>
    <property type="project" value="UniProtKB-KW"/>
</dbReference>
<keyword evidence="5 11" id="KW-0460">Magnesium</keyword>
<keyword evidence="6 11" id="KW-0546">Nucleotide metabolism</keyword>
<proteinExistence type="inferred from homology"/>
<dbReference type="NCBIfam" id="TIGR00258">
    <property type="entry name" value="inosine/xanthosine triphosphatase"/>
    <property type="match status" value="1"/>
</dbReference>
<dbReference type="EC" id="3.6.1.73" evidence="11"/>
<evidence type="ECO:0000313" key="14">
    <source>
        <dbReference type="Proteomes" id="UP000033664"/>
    </source>
</evidence>
<name>A0A0F4PTH4_9GAMM</name>
<dbReference type="eggNOG" id="COG1986">
    <property type="taxonomic scope" value="Bacteria"/>
</dbReference>
<dbReference type="HAMAP" id="MF_00648">
    <property type="entry name" value="Non_canon_purine_NTPase_YjjX"/>
    <property type="match status" value="1"/>
</dbReference>
<keyword evidence="2 11" id="KW-0479">Metal-binding</keyword>
<evidence type="ECO:0000259" key="12">
    <source>
        <dbReference type="Pfam" id="PF01931"/>
    </source>
</evidence>
<dbReference type="GO" id="GO:0046872">
    <property type="term" value="F:metal ion binding"/>
    <property type="evidence" value="ECO:0007669"/>
    <property type="project" value="UniProtKB-KW"/>
</dbReference>
<dbReference type="NCBIfam" id="NF003459">
    <property type="entry name" value="PRK05074.1"/>
    <property type="match status" value="1"/>
</dbReference>
<gene>
    <name evidence="13" type="ORF">TW72_13530</name>
</gene>
<evidence type="ECO:0000256" key="10">
    <source>
        <dbReference type="ARBA" id="ARBA00060855"/>
    </source>
</evidence>
<dbReference type="InterPro" id="IPR026533">
    <property type="entry name" value="NTPase/PRRC1"/>
</dbReference>
<comment type="caution">
    <text evidence="11">Lacks conserved residue(s) required for the propagation of feature annotation.</text>
</comment>
<evidence type="ECO:0000256" key="5">
    <source>
        <dbReference type="ARBA" id="ARBA00022842"/>
    </source>
</evidence>
<evidence type="ECO:0000256" key="7">
    <source>
        <dbReference type="ARBA" id="ARBA00023211"/>
    </source>
</evidence>
<evidence type="ECO:0000256" key="11">
    <source>
        <dbReference type="HAMAP-Rule" id="MF_00648"/>
    </source>
</evidence>
<dbReference type="Gene3D" id="3.90.950.10">
    <property type="match status" value="1"/>
</dbReference>
<comment type="function">
    <text evidence="11">Phosphatase that hydrolyzes non-canonical purine nucleotides such as XTP and ITP to their respective diphosphate derivatives. Probably excludes non-canonical purines from DNA/RNA precursor pool, thus preventing their incorporation into DNA/RNA and avoiding chromosomal lesions.</text>
</comment>
<feature type="binding site" evidence="11">
    <location>
        <position position="75"/>
    </location>
    <ligand>
        <name>Mg(2+)</name>
        <dbReference type="ChEBI" id="CHEBI:18420"/>
    </ligand>
</feature>
<dbReference type="PANTHER" id="PTHR34699:SF2">
    <property type="entry name" value="NON-CANONICAL PURINE NTP PHOSPHATASE_PRRC1 DOMAIN-CONTAINING PROTEIN"/>
    <property type="match status" value="1"/>
</dbReference>
<dbReference type="GeneID" id="58229515"/>
<dbReference type="FunFam" id="3.90.950.10:FF:000002">
    <property type="entry name" value="Inosine/xanthosine triphosphatase"/>
    <property type="match status" value="1"/>
</dbReference>
<dbReference type="InterPro" id="IPR002786">
    <property type="entry name" value="Non_canon_purine_NTPase"/>
</dbReference>
<evidence type="ECO:0000256" key="3">
    <source>
        <dbReference type="ARBA" id="ARBA00022741"/>
    </source>
</evidence>
<dbReference type="GO" id="GO:0006772">
    <property type="term" value="P:thiamine metabolic process"/>
    <property type="evidence" value="ECO:0007669"/>
    <property type="project" value="TreeGrafter"/>
</dbReference>
<evidence type="ECO:0000313" key="13">
    <source>
        <dbReference type="EMBL" id="KJY98732.1"/>
    </source>
</evidence>
<keyword evidence="14" id="KW-1185">Reference proteome</keyword>
<comment type="caution">
    <text evidence="13">The sequence shown here is derived from an EMBL/GenBank/DDBJ whole genome shotgun (WGS) entry which is preliminary data.</text>
</comment>
<dbReference type="GO" id="GO:0000166">
    <property type="term" value="F:nucleotide binding"/>
    <property type="evidence" value="ECO:0007669"/>
    <property type="project" value="UniProtKB-KW"/>
</dbReference>
<evidence type="ECO:0000256" key="4">
    <source>
        <dbReference type="ARBA" id="ARBA00022801"/>
    </source>
</evidence>
<dbReference type="PATRIC" id="fig|151081.8.peg.3374"/>